<sequence length="99" mass="10542">KALAMLADSDIEATHLANGTNGIYSHFKSWDRWLGAPEKAVPVSRLAAERAEQAGGGNQPRAQCGADFGVQPAHRGHRAHRAGAVYLRAAGREIPPFAD</sequence>
<comment type="caution">
    <text evidence="2">The sequence shown here is derived from an EMBL/GenBank/DDBJ whole genome shotgun (WGS) entry which is preliminary data.</text>
</comment>
<dbReference type="AlphaFoldDB" id="A0A699V6L1"/>
<reference evidence="2" key="1">
    <citation type="journal article" date="2019" name="Sci. Rep.">
        <title>Draft genome of Tanacetum cinerariifolium, the natural source of mosquito coil.</title>
        <authorList>
            <person name="Yamashiro T."/>
            <person name="Shiraishi A."/>
            <person name="Satake H."/>
            <person name="Nakayama K."/>
        </authorList>
    </citation>
    <scope>NUCLEOTIDE SEQUENCE</scope>
</reference>
<dbReference type="EMBL" id="BKCJ011409015">
    <property type="protein sequence ID" value="GFD30935.1"/>
    <property type="molecule type" value="Genomic_DNA"/>
</dbReference>
<evidence type="ECO:0000313" key="2">
    <source>
        <dbReference type="EMBL" id="GFD30935.1"/>
    </source>
</evidence>
<feature type="non-terminal residue" evidence="2">
    <location>
        <position position="1"/>
    </location>
</feature>
<name>A0A699V6L1_TANCI</name>
<feature type="region of interest" description="Disordered" evidence="1">
    <location>
        <begin position="49"/>
        <end position="76"/>
    </location>
</feature>
<accession>A0A699V6L1</accession>
<protein>
    <submittedName>
        <fullName evidence="2">Uncharacterized protein</fullName>
    </submittedName>
</protein>
<evidence type="ECO:0000256" key="1">
    <source>
        <dbReference type="SAM" id="MobiDB-lite"/>
    </source>
</evidence>
<proteinExistence type="predicted"/>
<organism evidence="2">
    <name type="scientific">Tanacetum cinerariifolium</name>
    <name type="common">Dalmatian daisy</name>
    <name type="synonym">Chrysanthemum cinerariifolium</name>
    <dbReference type="NCBI Taxonomy" id="118510"/>
    <lineage>
        <taxon>Eukaryota</taxon>
        <taxon>Viridiplantae</taxon>
        <taxon>Streptophyta</taxon>
        <taxon>Embryophyta</taxon>
        <taxon>Tracheophyta</taxon>
        <taxon>Spermatophyta</taxon>
        <taxon>Magnoliopsida</taxon>
        <taxon>eudicotyledons</taxon>
        <taxon>Gunneridae</taxon>
        <taxon>Pentapetalae</taxon>
        <taxon>asterids</taxon>
        <taxon>campanulids</taxon>
        <taxon>Asterales</taxon>
        <taxon>Asteraceae</taxon>
        <taxon>Asteroideae</taxon>
        <taxon>Anthemideae</taxon>
        <taxon>Anthemidinae</taxon>
        <taxon>Tanacetum</taxon>
    </lineage>
</organism>
<gene>
    <name evidence="2" type="ORF">Tci_902904</name>
</gene>